<dbReference type="SUPFAM" id="SSF53850">
    <property type="entry name" value="Periplasmic binding protein-like II"/>
    <property type="match status" value="1"/>
</dbReference>
<gene>
    <name evidence="5" type="ORF">NOF55_21605</name>
</gene>
<keyword evidence="2 3" id="KW-0732">Signal</keyword>
<dbReference type="PANTHER" id="PTHR35936:SF17">
    <property type="entry name" value="ARGININE-BINDING EXTRACELLULAR PROTEIN ARTP"/>
    <property type="match status" value="1"/>
</dbReference>
<accession>A0AAE3N5M4</accession>
<dbReference type="AlphaFoldDB" id="A0AAE3N5M4"/>
<evidence type="ECO:0000256" key="2">
    <source>
        <dbReference type="ARBA" id="ARBA00022729"/>
    </source>
</evidence>
<feature type="chain" id="PRO_5042241459" evidence="3">
    <location>
        <begin position="22"/>
        <end position="291"/>
    </location>
</feature>
<comment type="subcellular location">
    <subcellularLocation>
        <location evidence="1">Periplasm</location>
    </subcellularLocation>
</comment>
<dbReference type="RefSeq" id="WP_306413201.1">
    <property type="nucleotide sequence ID" value="NZ_JANFPI010000010.1"/>
</dbReference>
<feature type="signal peptide" evidence="3">
    <location>
        <begin position="1"/>
        <end position="21"/>
    </location>
</feature>
<evidence type="ECO:0000313" key="6">
    <source>
        <dbReference type="Proteomes" id="UP001208771"/>
    </source>
</evidence>
<proteinExistence type="predicted"/>
<dbReference type="EMBL" id="JANFPI010000010">
    <property type="protein sequence ID" value="MCX8999705.1"/>
    <property type="molecule type" value="Genomic_DNA"/>
</dbReference>
<feature type="domain" description="Solute-binding protein family 3/N-terminal" evidence="4">
    <location>
        <begin position="52"/>
        <end position="281"/>
    </location>
</feature>
<dbReference type="InterPro" id="IPR001638">
    <property type="entry name" value="Solute-binding_3/MltF_N"/>
</dbReference>
<keyword evidence="6" id="KW-1185">Reference proteome</keyword>
<evidence type="ECO:0000313" key="5">
    <source>
        <dbReference type="EMBL" id="MCX8999705.1"/>
    </source>
</evidence>
<dbReference type="PANTHER" id="PTHR35936">
    <property type="entry name" value="MEMBRANE-BOUND LYTIC MUREIN TRANSGLYCOSYLASE F"/>
    <property type="match status" value="1"/>
</dbReference>
<dbReference type="Pfam" id="PF00497">
    <property type="entry name" value="SBP_bac_3"/>
    <property type="match status" value="1"/>
</dbReference>
<comment type="caution">
    <text evidence="5">The sequence shown here is derived from an EMBL/GenBank/DDBJ whole genome shotgun (WGS) entry which is preliminary data.</text>
</comment>
<evidence type="ECO:0000256" key="3">
    <source>
        <dbReference type="SAM" id="SignalP"/>
    </source>
</evidence>
<name>A0AAE3N5M4_9HYPH</name>
<protein>
    <submittedName>
        <fullName evidence="5">Transporter substrate-binding domain-containing protein</fullName>
    </submittedName>
</protein>
<evidence type="ECO:0000256" key="1">
    <source>
        <dbReference type="ARBA" id="ARBA00004418"/>
    </source>
</evidence>
<evidence type="ECO:0000259" key="4">
    <source>
        <dbReference type="SMART" id="SM00062"/>
    </source>
</evidence>
<dbReference type="Gene3D" id="3.40.190.10">
    <property type="entry name" value="Periplasmic binding protein-like II"/>
    <property type="match status" value="2"/>
</dbReference>
<reference evidence="5" key="1">
    <citation type="submission" date="2022-07" db="EMBL/GenBank/DDBJ databases">
        <title>Ectorhizobium quercum gen.nov., sp. nov.</title>
        <authorList>
            <person name="Ma T."/>
            <person name="Li Y."/>
        </authorList>
    </citation>
    <scope>NUCLEOTIDE SEQUENCE</scope>
    <source>
        <strain evidence="5">BDR2-2</strain>
    </source>
</reference>
<organism evidence="5 6">
    <name type="scientific">Ectorhizobium quercum</name>
    <dbReference type="NCBI Taxonomy" id="2965071"/>
    <lineage>
        <taxon>Bacteria</taxon>
        <taxon>Pseudomonadati</taxon>
        <taxon>Pseudomonadota</taxon>
        <taxon>Alphaproteobacteria</taxon>
        <taxon>Hyphomicrobiales</taxon>
        <taxon>Rhizobiaceae</taxon>
        <taxon>Ectorhizobium</taxon>
    </lineage>
</organism>
<dbReference type="SMART" id="SM00062">
    <property type="entry name" value="PBPb"/>
    <property type="match status" value="1"/>
</dbReference>
<dbReference type="GO" id="GO:0042597">
    <property type="term" value="C:periplasmic space"/>
    <property type="evidence" value="ECO:0007669"/>
    <property type="project" value="UniProtKB-SubCell"/>
</dbReference>
<sequence>MKRLTSTFVAALLAGASLASAEDTPSPTPAEFASMPACEALRSKYPSLTGKELTIGLGGYNKGFQSPKADDPDTLEGLDPDMFDRLGACLGFTYKFQLGAFNVLITSLTSGRIDMGPSLYVTPARLEQVAFVSSYQVIDGSVVPKGNPKNLQSLDDLCGMTISAAAGTFEATTLAPEQTKKCLEADKPAVDVLLVQNTDNAILAVQSGRADIHLTSAAVARGLVAADPRLERAFDVDLPIRNGYPIAKDNTELRSAVTEGIAIIQGTGVQKKLLEKWGQGGDAERPVENLG</sequence>
<dbReference type="Proteomes" id="UP001208771">
    <property type="component" value="Unassembled WGS sequence"/>
</dbReference>